<reference evidence="3" key="1">
    <citation type="submission" date="2021-05" db="EMBL/GenBank/DDBJ databases">
        <title>The genome of the haptophyte Pavlova lutheri (Diacronema luteri, Pavlovales) - a model for lipid biosynthesis in eukaryotic algae.</title>
        <authorList>
            <person name="Hulatt C.J."/>
            <person name="Posewitz M.C."/>
        </authorList>
    </citation>
    <scope>NUCLEOTIDE SEQUENCE</scope>
    <source>
        <strain evidence="3">NIVA-4/92</strain>
    </source>
</reference>
<comment type="caution">
    <text evidence="3">The sequence shown here is derived from an EMBL/GenBank/DDBJ whole genome shotgun (WGS) entry which is preliminary data.</text>
</comment>
<evidence type="ECO:0000256" key="1">
    <source>
        <dbReference type="SAM" id="SignalP"/>
    </source>
</evidence>
<keyword evidence="4" id="KW-1185">Reference proteome</keyword>
<organism evidence="3 4">
    <name type="scientific">Diacronema lutheri</name>
    <name type="common">Unicellular marine alga</name>
    <name type="synonym">Monochrysis lutheri</name>
    <dbReference type="NCBI Taxonomy" id="2081491"/>
    <lineage>
        <taxon>Eukaryota</taxon>
        <taxon>Haptista</taxon>
        <taxon>Haptophyta</taxon>
        <taxon>Pavlovophyceae</taxon>
        <taxon>Pavlovales</taxon>
        <taxon>Pavlovaceae</taxon>
        <taxon>Diacronema</taxon>
    </lineage>
</organism>
<gene>
    <name evidence="3" type="ORF">KFE25_005193</name>
</gene>
<dbReference type="OrthoDB" id="427467at2759"/>
<sequence>MAPLSMLALLVAAASSTRPLTSVGSCRACGARLDARAASRAAPRMRQLPADVKDLVDELRVATQAALSSRLSRIDVELPLGMGLLSGDKAQDVHASSRELARIFCEMFSQLEATTVVAFKDDALASAARQAWGAGSAARAVALCAGAGKKRGPASASGFGAAASAPGKAAKAAGVPAGTEIVFAVGPFDTRALSEVERLCGRFGKGTLIVLLNAHLDSAPFGSAAQRDFFDAEFERVFCFRPVRTATEPPEQLLVYRAHPQPWTLARMRASGRPTAIAEQDARFSREDIERALARAAPDEPVGPLDAIGSFFSQIGGK</sequence>
<dbReference type="InterPro" id="IPR053021">
    <property type="entry name" value="Chloroplast_ADK"/>
</dbReference>
<accession>A0A8J6C4I4</accession>
<name>A0A8J6C4I4_DIALT</name>
<evidence type="ECO:0000259" key="2">
    <source>
        <dbReference type="Pfam" id="PF09353"/>
    </source>
</evidence>
<dbReference type="PANTHER" id="PTHR35509">
    <property type="entry name" value="DOMAIN PROTEIN, PUTATIVE (DUF1995)-RELATED"/>
    <property type="match status" value="1"/>
</dbReference>
<feature type="signal peptide" evidence="1">
    <location>
        <begin position="1"/>
        <end position="16"/>
    </location>
</feature>
<keyword evidence="1" id="KW-0732">Signal</keyword>
<feature type="domain" description="DUF1995" evidence="2">
    <location>
        <begin position="49"/>
        <end position="290"/>
    </location>
</feature>
<evidence type="ECO:0000313" key="4">
    <source>
        <dbReference type="Proteomes" id="UP000751190"/>
    </source>
</evidence>
<proteinExistence type="predicted"/>
<dbReference type="PANTHER" id="PTHR35509:SF1">
    <property type="entry name" value="DOMAIN PROTEIN, PUTATIVE (DUF1995)-RELATED"/>
    <property type="match status" value="1"/>
</dbReference>
<protein>
    <recommendedName>
        <fullName evidence="2">DUF1995 domain-containing protein</fullName>
    </recommendedName>
</protein>
<dbReference type="Proteomes" id="UP000751190">
    <property type="component" value="Unassembled WGS sequence"/>
</dbReference>
<dbReference type="AlphaFoldDB" id="A0A8J6C4I4"/>
<feature type="chain" id="PRO_5035276110" description="DUF1995 domain-containing protein" evidence="1">
    <location>
        <begin position="17"/>
        <end position="318"/>
    </location>
</feature>
<dbReference type="EMBL" id="JAGTXO010000054">
    <property type="protein sequence ID" value="KAG8458346.1"/>
    <property type="molecule type" value="Genomic_DNA"/>
</dbReference>
<dbReference type="OMA" id="TAICNIV"/>
<evidence type="ECO:0000313" key="3">
    <source>
        <dbReference type="EMBL" id="KAG8458346.1"/>
    </source>
</evidence>
<dbReference type="Pfam" id="PF09353">
    <property type="entry name" value="DUF1995"/>
    <property type="match status" value="1"/>
</dbReference>
<dbReference type="InterPro" id="IPR018962">
    <property type="entry name" value="DUF1995"/>
</dbReference>